<evidence type="ECO:0000256" key="5">
    <source>
        <dbReference type="PIRSR" id="PIRSR000349-1"/>
    </source>
</evidence>
<dbReference type="Proteomes" id="UP000093226">
    <property type="component" value="Unassembled WGS sequence"/>
</dbReference>
<feature type="domain" description="Manganese/iron superoxide dismutase C-terminal" evidence="9">
    <location>
        <begin position="131"/>
        <end position="231"/>
    </location>
</feature>
<sequence>MNRKDFLKSGTLFGAAALVLPTTNAFAENLTDNSIDKLVDANGNYIQQTLPYSESFLEPYMDAETLHLHYTFHHGGAVKGANKDLQMIKKALDENNLETVDFWTKKLSYHFSSHILHSIFWTNLTNKSNLPKGDLLKRIEKSFGSFERLKVLIAATAKNVDGNGWGIVAYQPYSDSLVVLQCENHEKLTQWGAIPILVIDVWEHAYYLKYKNKRTDFVDALFNIINWDNVALRLNDALKLTL</sequence>
<dbReference type="InterPro" id="IPR050265">
    <property type="entry name" value="Fe/Mn_Superoxide_Dismutase"/>
</dbReference>
<dbReference type="EMBL" id="BJVF01000004">
    <property type="protein sequence ID" value="GEL11522.1"/>
    <property type="molecule type" value="Genomic_DNA"/>
</dbReference>
<evidence type="ECO:0000259" key="8">
    <source>
        <dbReference type="Pfam" id="PF00081"/>
    </source>
</evidence>
<dbReference type="PANTHER" id="PTHR11404">
    <property type="entry name" value="SUPEROXIDE DISMUTASE 2"/>
    <property type="match status" value="1"/>
</dbReference>
<evidence type="ECO:0000256" key="4">
    <source>
        <dbReference type="ARBA" id="ARBA00023002"/>
    </source>
</evidence>
<evidence type="ECO:0000313" key="15">
    <source>
        <dbReference type="Proteomes" id="UP000321579"/>
    </source>
</evidence>
<reference evidence="11" key="2">
    <citation type="submission" date="2016-03" db="EMBL/GenBank/DDBJ databases">
        <authorList>
            <person name="Ploux O."/>
        </authorList>
    </citation>
    <scope>NUCLEOTIDE SEQUENCE</scope>
    <source>
        <strain evidence="11">NBRC 105008</strain>
    </source>
</reference>
<feature type="domain" description="Manganese/iron superoxide dismutase N-terminal" evidence="8">
    <location>
        <begin position="48"/>
        <end position="124"/>
    </location>
</feature>
<feature type="binding site" evidence="5">
    <location>
        <position position="204"/>
    </location>
    <ligand>
        <name>Mn(2+)</name>
        <dbReference type="ChEBI" id="CHEBI:29035"/>
    </ligand>
</feature>
<keyword evidence="4 6" id="KW-0560">Oxidoreductase</keyword>
<dbReference type="Proteomes" id="UP000321579">
    <property type="component" value="Unassembled WGS sequence"/>
</dbReference>
<dbReference type="Gene3D" id="3.55.40.20">
    <property type="entry name" value="Iron/manganese superoxide dismutase, C-terminal domain"/>
    <property type="match status" value="1"/>
</dbReference>
<evidence type="ECO:0000313" key="12">
    <source>
        <dbReference type="EMBL" id="SDJ62147.1"/>
    </source>
</evidence>
<dbReference type="EMBL" id="FNEO01000005">
    <property type="protein sequence ID" value="SDJ62147.1"/>
    <property type="molecule type" value="Genomic_DNA"/>
</dbReference>
<keyword evidence="14" id="KW-1185">Reference proteome</keyword>
<dbReference type="STRING" id="551990.SAMN05192550_2426"/>
<dbReference type="SUPFAM" id="SSF46609">
    <property type="entry name" value="Fe,Mn superoxide dismutase (SOD), N-terminal domain"/>
    <property type="match status" value="1"/>
</dbReference>
<feature type="binding site" evidence="5">
    <location>
        <position position="69"/>
    </location>
    <ligand>
        <name>Mn(2+)</name>
        <dbReference type="ChEBI" id="CHEBI:29035"/>
    </ligand>
</feature>
<evidence type="ECO:0000256" key="2">
    <source>
        <dbReference type="ARBA" id="ARBA00012682"/>
    </source>
</evidence>
<dbReference type="InterPro" id="IPR019833">
    <property type="entry name" value="Mn/Fe_SOD_BS"/>
</dbReference>
<dbReference type="GO" id="GO:0004784">
    <property type="term" value="F:superoxide dismutase activity"/>
    <property type="evidence" value="ECO:0007669"/>
    <property type="project" value="UniProtKB-EC"/>
</dbReference>
<dbReference type="OrthoDB" id="9803125at2"/>
<dbReference type="GO" id="GO:0046872">
    <property type="term" value="F:metal ion binding"/>
    <property type="evidence" value="ECO:0007669"/>
    <property type="project" value="UniProtKB-KW"/>
</dbReference>
<comment type="function">
    <text evidence="6">Destroys radicals which are normally produced within the cells and which are toxic to biological systems.</text>
</comment>
<keyword evidence="3 5" id="KW-0479">Metal-binding</keyword>
<dbReference type="EMBL" id="LVEO01000030">
    <property type="protein sequence ID" value="OCB68622.1"/>
    <property type="molecule type" value="Genomic_DNA"/>
</dbReference>
<comment type="similarity">
    <text evidence="1 6">Belongs to the iron/manganese superoxide dismutase family.</text>
</comment>
<feature type="signal peptide" evidence="7">
    <location>
        <begin position="1"/>
        <end position="27"/>
    </location>
</feature>
<evidence type="ECO:0000256" key="7">
    <source>
        <dbReference type="SAM" id="SignalP"/>
    </source>
</evidence>
<reference evidence="10 15" key="4">
    <citation type="submission" date="2019-07" db="EMBL/GenBank/DDBJ databases">
        <title>Whole genome shotgun sequence of Flavobacterium glycines NBRC 105008.</title>
        <authorList>
            <person name="Hosoyama A."/>
            <person name="Uohara A."/>
            <person name="Ohji S."/>
            <person name="Ichikawa N."/>
        </authorList>
    </citation>
    <scope>NUCLEOTIDE SEQUENCE [LARGE SCALE GENOMIC DNA]</scope>
    <source>
        <strain evidence="10 15">NBRC 105008</strain>
    </source>
</reference>
<feature type="binding site" evidence="5">
    <location>
        <position position="200"/>
    </location>
    <ligand>
        <name>Mn(2+)</name>
        <dbReference type="ChEBI" id="CHEBI:29035"/>
    </ligand>
</feature>
<dbReference type="AlphaFoldDB" id="A0A1B9DFZ7"/>
<accession>A0A1B9DFZ7</accession>
<protein>
    <recommendedName>
        <fullName evidence="2 6">Superoxide dismutase</fullName>
        <ecNumber evidence="2 6">1.15.1.1</ecNumber>
    </recommendedName>
</protein>
<dbReference type="Pfam" id="PF00081">
    <property type="entry name" value="Sod_Fe_N"/>
    <property type="match status" value="1"/>
</dbReference>
<dbReference type="InterPro" id="IPR036314">
    <property type="entry name" value="SOD_C_sf"/>
</dbReference>
<dbReference type="FunFam" id="3.55.40.20:FF:000004">
    <property type="entry name" value="Superoxide dismutase [Fe]"/>
    <property type="match status" value="1"/>
</dbReference>
<feature type="binding site" evidence="5">
    <location>
        <position position="117"/>
    </location>
    <ligand>
        <name>Mn(2+)</name>
        <dbReference type="ChEBI" id="CHEBI:29035"/>
    </ligand>
</feature>
<comment type="catalytic activity">
    <reaction evidence="6">
        <text>2 superoxide + 2 H(+) = H2O2 + O2</text>
        <dbReference type="Rhea" id="RHEA:20696"/>
        <dbReference type="ChEBI" id="CHEBI:15378"/>
        <dbReference type="ChEBI" id="CHEBI:15379"/>
        <dbReference type="ChEBI" id="CHEBI:16240"/>
        <dbReference type="ChEBI" id="CHEBI:18421"/>
        <dbReference type="EC" id="1.15.1.1"/>
    </reaction>
</comment>
<evidence type="ECO:0000259" key="9">
    <source>
        <dbReference type="Pfam" id="PF02777"/>
    </source>
</evidence>
<name>A0A1B9DFZ7_9FLAO</name>
<evidence type="ECO:0000256" key="3">
    <source>
        <dbReference type="ARBA" id="ARBA00022723"/>
    </source>
</evidence>
<evidence type="ECO:0000313" key="10">
    <source>
        <dbReference type="EMBL" id="GEL11522.1"/>
    </source>
</evidence>
<dbReference type="Proteomes" id="UP000182367">
    <property type="component" value="Unassembled WGS sequence"/>
</dbReference>
<dbReference type="PRINTS" id="PR01703">
    <property type="entry name" value="MNSODISMTASE"/>
</dbReference>
<proteinExistence type="inferred from homology"/>
<dbReference type="Pfam" id="PF02777">
    <property type="entry name" value="Sod_Fe_C"/>
    <property type="match status" value="1"/>
</dbReference>
<dbReference type="Gene3D" id="1.10.287.990">
    <property type="entry name" value="Fe,Mn superoxide dismutase (SOD) domain"/>
    <property type="match status" value="1"/>
</dbReference>
<dbReference type="PANTHER" id="PTHR11404:SF6">
    <property type="entry name" value="SUPEROXIDE DISMUTASE [MN], MITOCHONDRIAL"/>
    <property type="match status" value="1"/>
</dbReference>
<dbReference type="RefSeq" id="WP_066330013.1">
    <property type="nucleotide sequence ID" value="NZ_BJVF01000004.1"/>
</dbReference>
<dbReference type="PROSITE" id="PS00088">
    <property type="entry name" value="SOD_MN"/>
    <property type="match status" value="1"/>
</dbReference>
<evidence type="ECO:0000313" key="13">
    <source>
        <dbReference type="Proteomes" id="UP000093226"/>
    </source>
</evidence>
<organism evidence="11 13">
    <name type="scientific">Flavobacterium glycines</name>
    <dbReference type="NCBI Taxonomy" id="551990"/>
    <lineage>
        <taxon>Bacteria</taxon>
        <taxon>Pseudomonadati</taxon>
        <taxon>Bacteroidota</taxon>
        <taxon>Flavobacteriia</taxon>
        <taxon>Flavobacteriales</taxon>
        <taxon>Flavobacteriaceae</taxon>
        <taxon>Flavobacterium</taxon>
    </lineage>
</organism>
<dbReference type="InterPro" id="IPR001189">
    <property type="entry name" value="Mn/Fe_SOD"/>
</dbReference>
<reference evidence="13" key="1">
    <citation type="submission" date="2016-03" db="EMBL/GenBank/DDBJ databases">
        <title>Draft genome sequence of Paenibacillus glacialis DSM 22343.</title>
        <authorList>
            <person name="Shin S.-K."/>
            <person name="Yi H."/>
        </authorList>
    </citation>
    <scope>NUCLEOTIDE SEQUENCE [LARGE SCALE GENOMIC DNA]</scope>
    <source>
        <strain evidence="13">NBRC 105008</strain>
    </source>
</reference>
<dbReference type="InterPro" id="IPR019832">
    <property type="entry name" value="Mn/Fe_SOD_C"/>
</dbReference>
<dbReference type="PIRSF" id="PIRSF000349">
    <property type="entry name" value="SODismutase"/>
    <property type="match status" value="1"/>
</dbReference>
<evidence type="ECO:0000313" key="14">
    <source>
        <dbReference type="Proteomes" id="UP000182367"/>
    </source>
</evidence>
<dbReference type="InterPro" id="IPR019831">
    <property type="entry name" value="Mn/Fe_SOD_N"/>
</dbReference>
<feature type="chain" id="PRO_5044556004" description="Superoxide dismutase" evidence="7">
    <location>
        <begin position="28"/>
        <end position="242"/>
    </location>
</feature>
<comment type="caution">
    <text evidence="11">The sequence shown here is derived from an EMBL/GenBank/DDBJ whole genome shotgun (WGS) entry which is preliminary data.</text>
</comment>
<gene>
    <name evidence="11" type="ORF">FBGL_15595</name>
    <name evidence="10" type="ORF">FGL01_22610</name>
    <name evidence="12" type="ORF">SAMN05192550_2426</name>
</gene>
<dbReference type="EC" id="1.15.1.1" evidence="2 6"/>
<evidence type="ECO:0000256" key="6">
    <source>
        <dbReference type="RuleBase" id="RU000414"/>
    </source>
</evidence>
<keyword evidence="7" id="KW-0732">Signal</keyword>
<reference evidence="12 14" key="3">
    <citation type="submission" date="2016-10" db="EMBL/GenBank/DDBJ databases">
        <authorList>
            <person name="Varghese N."/>
            <person name="Submissions S."/>
        </authorList>
    </citation>
    <scope>NUCLEOTIDE SEQUENCE [LARGE SCALE GENOMIC DNA]</scope>
    <source>
        <strain evidence="12 14">Gm-149</strain>
    </source>
</reference>
<dbReference type="SUPFAM" id="SSF54719">
    <property type="entry name" value="Fe,Mn superoxide dismutase (SOD), C-terminal domain"/>
    <property type="match status" value="1"/>
</dbReference>
<evidence type="ECO:0000256" key="1">
    <source>
        <dbReference type="ARBA" id="ARBA00008714"/>
    </source>
</evidence>
<evidence type="ECO:0000313" key="11">
    <source>
        <dbReference type="EMBL" id="OCB68622.1"/>
    </source>
</evidence>
<dbReference type="InterPro" id="IPR036324">
    <property type="entry name" value="Mn/Fe_SOD_N_sf"/>
</dbReference>